<evidence type="ECO:0000256" key="1">
    <source>
        <dbReference type="SAM" id="Phobius"/>
    </source>
</evidence>
<gene>
    <name evidence="3" type="ORF">RT761_01022</name>
</gene>
<dbReference type="InterPro" id="IPR003675">
    <property type="entry name" value="Rce1/LyrA-like_dom"/>
</dbReference>
<dbReference type="EMBL" id="CP065383">
    <property type="protein sequence ID" value="QPM67810.1"/>
    <property type="molecule type" value="Genomic_DNA"/>
</dbReference>
<feature type="transmembrane region" description="Helical" evidence="1">
    <location>
        <begin position="21"/>
        <end position="41"/>
    </location>
</feature>
<feature type="transmembrane region" description="Helical" evidence="1">
    <location>
        <begin position="127"/>
        <end position="148"/>
    </location>
</feature>
<keyword evidence="1" id="KW-0812">Transmembrane</keyword>
<feature type="transmembrane region" description="Helical" evidence="1">
    <location>
        <begin position="160"/>
        <end position="177"/>
    </location>
</feature>
<feature type="domain" description="CAAX prenyl protease 2/Lysostaphin resistance protein A-like" evidence="2">
    <location>
        <begin position="145"/>
        <end position="213"/>
    </location>
</feature>
<keyword evidence="4" id="KW-1185">Reference proteome</keyword>
<protein>
    <recommendedName>
        <fullName evidence="2">CAAX prenyl protease 2/Lysostaphin resistance protein A-like domain-containing protein</fullName>
    </recommendedName>
</protein>
<evidence type="ECO:0000259" key="2">
    <source>
        <dbReference type="Pfam" id="PF02517"/>
    </source>
</evidence>
<dbReference type="RefSeq" id="WP_218112990.1">
    <property type="nucleotide sequence ID" value="NZ_CP065383.1"/>
</dbReference>
<dbReference type="GO" id="GO:0004175">
    <property type="term" value="F:endopeptidase activity"/>
    <property type="evidence" value="ECO:0007669"/>
    <property type="project" value="UniProtKB-ARBA"/>
</dbReference>
<keyword evidence="1" id="KW-0472">Membrane</keyword>
<dbReference type="Pfam" id="PF02517">
    <property type="entry name" value="Rce1-like"/>
    <property type="match status" value="1"/>
</dbReference>
<evidence type="ECO:0000313" key="3">
    <source>
        <dbReference type="EMBL" id="QPM67810.1"/>
    </source>
</evidence>
<name>A0A7T1F2Y1_ATRLM</name>
<accession>A0A7T1F2Y1</accession>
<reference evidence="3 4" key="1">
    <citation type="journal article" date="2021" name="Nat. Commun.">
        <title>Isolation of a member of the candidate phylum Atribacteria reveals a unique cell membrane structure.</title>
        <authorList>
            <person name="Taiki K."/>
            <person name="Nobu M.K."/>
            <person name="Kusada H."/>
            <person name="Meng X.-Y."/>
            <person name="Hosoki N."/>
            <person name="Uematsu K."/>
            <person name="Yoshioka H."/>
            <person name="Kamagata Y."/>
            <person name="Tamaki H."/>
        </authorList>
    </citation>
    <scope>NUCLEOTIDE SEQUENCE [LARGE SCALE GENOMIC DNA]</scope>
    <source>
        <strain evidence="3 4">RT761</strain>
    </source>
</reference>
<sequence length="222" mass="25864">MKTIKALFPVYWQLVSSREGIILITGILAVVFYDTFYLQLVRIFPNYSMQLFLLTGILWLFVFPSLVNRFFMKIPYHELGGSIGSIRNWGKWLLFLLALGIGWAYIVSRNPSYRSFYPMFPAARTSIVQFVYYQCMVALYMYSWEYFCRGFLLFGLKNKWGRYAILIQLIIFTLLHQGKPEYLVSIIGGLGMGIFAYEAGTFLPVFLLHFITALFLDIFCVI</sequence>
<dbReference type="Proteomes" id="UP000594463">
    <property type="component" value="Chromosome"/>
</dbReference>
<dbReference type="AlphaFoldDB" id="A0A7T1F2Y1"/>
<feature type="transmembrane region" description="Helical" evidence="1">
    <location>
        <begin position="183"/>
        <end position="216"/>
    </location>
</feature>
<dbReference type="GO" id="GO:0080120">
    <property type="term" value="P:CAAX-box protein maturation"/>
    <property type="evidence" value="ECO:0007669"/>
    <property type="project" value="UniProtKB-ARBA"/>
</dbReference>
<keyword evidence="1" id="KW-1133">Transmembrane helix</keyword>
<dbReference type="KEGG" id="alam:RT761_01022"/>
<evidence type="ECO:0000313" key="4">
    <source>
        <dbReference type="Proteomes" id="UP000594463"/>
    </source>
</evidence>
<feature type="transmembrane region" description="Helical" evidence="1">
    <location>
        <begin position="89"/>
        <end position="107"/>
    </location>
</feature>
<organism evidence="3 4">
    <name type="scientific">Atribacter laminatus</name>
    <dbReference type="NCBI Taxonomy" id="2847778"/>
    <lineage>
        <taxon>Bacteria</taxon>
        <taxon>Pseudomonadati</taxon>
        <taxon>Atribacterota</taxon>
        <taxon>Atribacteria</taxon>
        <taxon>Atribacterales</taxon>
        <taxon>Atribacteraceae</taxon>
        <taxon>Atribacter</taxon>
    </lineage>
</organism>
<feature type="transmembrane region" description="Helical" evidence="1">
    <location>
        <begin position="47"/>
        <end position="68"/>
    </location>
</feature>
<proteinExistence type="predicted"/>